<evidence type="ECO:0000313" key="3">
    <source>
        <dbReference type="Proteomes" id="UP001066276"/>
    </source>
</evidence>
<gene>
    <name evidence="2" type="ORF">NDU88_000134</name>
</gene>
<reference evidence="2" key="1">
    <citation type="journal article" date="2022" name="bioRxiv">
        <title>Sequencing and chromosome-scale assembly of the giantPleurodeles waltlgenome.</title>
        <authorList>
            <person name="Brown T."/>
            <person name="Elewa A."/>
            <person name="Iarovenko S."/>
            <person name="Subramanian E."/>
            <person name="Araus A.J."/>
            <person name="Petzold A."/>
            <person name="Susuki M."/>
            <person name="Suzuki K.-i.T."/>
            <person name="Hayashi T."/>
            <person name="Toyoda A."/>
            <person name="Oliveira C."/>
            <person name="Osipova E."/>
            <person name="Leigh N.D."/>
            <person name="Simon A."/>
            <person name="Yun M.H."/>
        </authorList>
    </citation>
    <scope>NUCLEOTIDE SEQUENCE</scope>
    <source>
        <strain evidence="2">20211129_DDA</strain>
        <tissue evidence="2">Liver</tissue>
    </source>
</reference>
<dbReference type="AlphaFoldDB" id="A0AAV7V4A4"/>
<protein>
    <submittedName>
        <fullName evidence="2">Uncharacterized protein</fullName>
    </submittedName>
</protein>
<keyword evidence="3" id="KW-1185">Reference proteome</keyword>
<organism evidence="2 3">
    <name type="scientific">Pleurodeles waltl</name>
    <name type="common">Iberian ribbed newt</name>
    <dbReference type="NCBI Taxonomy" id="8319"/>
    <lineage>
        <taxon>Eukaryota</taxon>
        <taxon>Metazoa</taxon>
        <taxon>Chordata</taxon>
        <taxon>Craniata</taxon>
        <taxon>Vertebrata</taxon>
        <taxon>Euteleostomi</taxon>
        <taxon>Amphibia</taxon>
        <taxon>Batrachia</taxon>
        <taxon>Caudata</taxon>
        <taxon>Salamandroidea</taxon>
        <taxon>Salamandridae</taxon>
        <taxon>Pleurodelinae</taxon>
        <taxon>Pleurodeles</taxon>
    </lineage>
</organism>
<proteinExistence type="predicted"/>
<dbReference type="Proteomes" id="UP001066276">
    <property type="component" value="Chromosome 2_1"/>
</dbReference>
<comment type="caution">
    <text evidence="2">The sequence shown here is derived from an EMBL/GenBank/DDBJ whole genome shotgun (WGS) entry which is preliminary data.</text>
</comment>
<evidence type="ECO:0000313" key="2">
    <source>
        <dbReference type="EMBL" id="KAJ1196263.1"/>
    </source>
</evidence>
<feature type="region of interest" description="Disordered" evidence="1">
    <location>
        <begin position="33"/>
        <end position="61"/>
    </location>
</feature>
<accession>A0AAV7V4A4</accession>
<dbReference type="EMBL" id="JANPWB010000003">
    <property type="protein sequence ID" value="KAJ1196263.1"/>
    <property type="molecule type" value="Genomic_DNA"/>
</dbReference>
<evidence type="ECO:0000256" key="1">
    <source>
        <dbReference type="SAM" id="MobiDB-lite"/>
    </source>
</evidence>
<sequence length="108" mass="11333">MQSVAVPASCNHGTAPAGFSVCPRERWLPPSPCGSDAATAGRALPPQARSLPPVSRLQGSHSCWSEHAGSLQSPPLVFEAKLRQSCHFSPGLDGEFGSREIGKKVLPC</sequence>
<name>A0AAV7V4A4_PLEWA</name>